<name>A0AAV6Q7S4_SOLSE</name>
<sequence length="113" mass="12712">MSLRRVKRIEIICAKSFEMVNNTNTTLSGDEILPRARGGDKVGALTLDGASQKEDISAAEQKRQRDLAEKKHRGNLKWRHQTSFEVVNLIRVELDERKSTTKSKLTCGVSAPF</sequence>
<accession>A0AAV6Q7S4</accession>
<evidence type="ECO:0000313" key="2">
    <source>
        <dbReference type="EMBL" id="KAG7482964.1"/>
    </source>
</evidence>
<proteinExistence type="predicted"/>
<evidence type="ECO:0000313" key="3">
    <source>
        <dbReference type="Proteomes" id="UP000693946"/>
    </source>
</evidence>
<dbReference type="EMBL" id="JAGKHQ010000019">
    <property type="protein sequence ID" value="KAG7482964.1"/>
    <property type="molecule type" value="Genomic_DNA"/>
</dbReference>
<feature type="compositionally biased region" description="Basic and acidic residues" evidence="1">
    <location>
        <begin position="53"/>
        <end position="69"/>
    </location>
</feature>
<feature type="region of interest" description="Disordered" evidence="1">
    <location>
        <begin position="53"/>
        <end position="74"/>
    </location>
</feature>
<gene>
    <name evidence="2" type="ORF">JOB18_035257</name>
</gene>
<keyword evidence="3" id="KW-1185">Reference proteome</keyword>
<organism evidence="2 3">
    <name type="scientific">Solea senegalensis</name>
    <name type="common">Senegalese sole</name>
    <dbReference type="NCBI Taxonomy" id="28829"/>
    <lineage>
        <taxon>Eukaryota</taxon>
        <taxon>Metazoa</taxon>
        <taxon>Chordata</taxon>
        <taxon>Craniata</taxon>
        <taxon>Vertebrata</taxon>
        <taxon>Euteleostomi</taxon>
        <taxon>Actinopterygii</taxon>
        <taxon>Neopterygii</taxon>
        <taxon>Teleostei</taxon>
        <taxon>Neoteleostei</taxon>
        <taxon>Acanthomorphata</taxon>
        <taxon>Carangaria</taxon>
        <taxon>Pleuronectiformes</taxon>
        <taxon>Pleuronectoidei</taxon>
        <taxon>Soleidae</taxon>
        <taxon>Solea</taxon>
    </lineage>
</organism>
<dbReference type="Proteomes" id="UP000693946">
    <property type="component" value="Linkage Group LG7"/>
</dbReference>
<dbReference type="AlphaFoldDB" id="A0AAV6Q7S4"/>
<protein>
    <submittedName>
        <fullName evidence="2">Uncharacterized protein</fullName>
    </submittedName>
</protein>
<evidence type="ECO:0000256" key="1">
    <source>
        <dbReference type="SAM" id="MobiDB-lite"/>
    </source>
</evidence>
<reference evidence="2 3" key="1">
    <citation type="journal article" date="2021" name="Sci. Rep.">
        <title>Chromosome anchoring in Senegalese sole (Solea senegalensis) reveals sex-associated markers and genome rearrangements in flatfish.</title>
        <authorList>
            <person name="Guerrero-Cozar I."/>
            <person name="Gomez-Garrido J."/>
            <person name="Berbel C."/>
            <person name="Martinez-Blanch J.F."/>
            <person name="Alioto T."/>
            <person name="Claros M.G."/>
            <person name="Gagnaire P.A."/>
            <person name="Manchado M."/>
        </authorList>
    </citation>
    <scope>NUCLEOTIDE SEQUENCE [LARGE SCALE GENOMIC DNA]</scope>
    <source>
        <strain evidence="2">Sse05_10M</strain>
    </source>
</reference>
<comment type="caution">
    <text evidence="2">The sequence shown here is derived from an EMBL/GenBank/DDBJ whole genome shotgun (WGS) entry which is preliminary data.</text>
</comment>